<comment type="caution">
    <text evidence="3">The sequence shown here is derived from an EMBL/GenBank/DDBJ whole genome shotgun (WGS) entry which is preliminary data.</text>
</comment>
<sequence length="817" mass="89744">MLSPSSSRTYVRIAFLAFVAVLASLLTARYKLEAPHDRPYGKPVTLGHQAFQVAFSRKPPGGPGTAQAGNQDETGMGGQAQDGDRWDEDALLDWANWNKQGSAAAQEWDPLRADSTPFTELQIKTCVLSPGVYDLCSPASSAKEDATRGEWQRIDKDVSKHVGVYYLYIYARRLMPGSDADVITDIRLLNHTAQIADLSEDGLWVEVSTSLREGVWPRMDPLFLHYKLSSQSSVRAARRASSDNDAGSLEPITQLDVLYGADEVSPLPGYAKIDVPITGGLDDPKRIGNGYGKGTRPGASLAYRRKSPKLPATPTLRFDSSGDFKVLQVADLHFSVGPGECRDVDPQQESECKRLGADVYSLRWLETALDEVKPDLVVFSGDQLNGQKTSWDAQSVVMKFAPLVYNRGIAWTVIFGNHDEEETDLNHEKQMNLMQHLPLFIGEAGPTSVSGSGNYVRSIRSPADSQDDRALFTMYFLDTHANVKKVNPWADPEYDYIKADQINWFRGRSSQIHSYTRPYRSDSRAVRSPLRVGSRREQGRLSRRQDGDGSWQEAAVAELQKLEKEFGLDGSLSPAVEPDDGSNIIQEPSQSQDDVEQDGSSDEAISDSDETSSAPATTSDFTDEEEELLEGADDREPTVLPAGPTRAQPMEAKPNAILWQHIPLPEAYSADIDVSPSGKRLLVGARYEGNGAPKYNSGFWEQGILAQKELPGSTDGVPIDSFWDGEGTSPTEGRPEVKVVANGHCHISSDCRRLSGVWSCFGGGATYSGYGSTAFSRRMRVFEIGDFGEKISTYQLTDARKRINRAALYGAGSLEEQ</sequence>
<dbReference type="InterPro" id="IPR004843">
    <property type="entry name" value="Calcineurin-like_PHP"/>
</dbReference>
<dbReference type="PANTHER" id="PTHR32440">
    <property type="entry name" value="PHOSPHATASE DCR2-RELATED-RELATED"/>
    <property type="match status" value="1"/>
</dbReference>
<protein>
    <recommendedName>
        <fullName evidence="2">Calcineurin-like phosphoesterase domain-containing protein</fullName>
    </recommendedName>
</protein>
<dbReference type="InterPro" id="IPR029052">
    <property type="entry name" value="Metallo-depent_PP-like"/>
</dbReference>
<keyword evidence="4" id="KW-1185">Reference proteome</keyword>
<dbReference type="Pfam" id="PF00149">
    <property type="entry name" value="Metallophos"/>
    <property type="match status" value="1"/>
</dbReference>
<dbReference type="GO" id="GO:0005737">
    <property type="term" value="C:cytoplasm"/>
    <property type="evidence" value="ECO:0007669"/>
    <property type="project" value="TreeGrafter"/>
</dbReference>
<dbReference type="Gene3D" id="3.60.21.10">
    <property type="match status" value="1"/>
</dbReference>
<proteinExistence type="predicted"/>
<feature type="compositionally biased region" description="Basic and acidic residues" evidence="1">
    <location>
        <begin position="534"/>
        <end position="547"/>
    </location>
</feature>
<organism evidence="3 4">
    <name type="scientific">Rhodotorula taiwanensis</name>
    <dbReference type="NCBI Taxonomy" id="741276"/>
    <lineage>
        <taxon>Eukaryota</taxon>
        <taxon>Fungi</taxon>
        <taxon>Dikarya</taxon>
        <taxon>Basidiomycota</taxon>
        <taxon>Pucciniomycotina</taxon>
        <taxon>Microbotryomycetes</taxon>
        <taxon>Sporidiobolales</taxon>
        <taxon>Sporidiobolaceae</taxon>
        <taxon>Rhodotorula</taxon>
    </lineage>
</organism>
<dbReference type="STRING" id="741276.A0A2S5B3P8"/>
<feature type="region of interest" description="Disordered" evidence="1">
    <location>
        <begin position="569"/>
        <end position="651"/>
    </location>
</feature>
<dbReference type="AlphaFoldDB" id="A0A2S5B3P8"/>
<feature type="compositionally biased region" description="Polar residues" evidence="1">
    <location>
        <begin position="611"/>
        <end position="620"/>
    </location>
</feature>
<dbReference type="SUPFAM" id="SSF56300">
    <property type="entry name" value="Metallo-dependent phosphatases"/>
    <property type="match status" value="1"/>
</dbReference>
<evidence type="ECO:0000313" key="3">
    <source>
        <dbReference type="EMBL" id="POY71408.1"/>
    </source>
</evidence>
<name>A0A2S5B3P8_9BASI</name>
<dbReference type="Proteomes" id="UP000237144">
    <property type="component" value="Unassembled WGS sequence"/>
</dbReference>
<feature type="compositionally biased region" description="Acidic residues" evidence="1">
    <location>
        <begin position="621"/>
        <end position="631"/>
    </location>
</feature>
<feature type="compositionally biased region" description="Polar residues" evidence="1">
    <location>
        <begin position="583"/>
        <end position="592"/>
    </location>
</feature>
<dbReference type="PANTHER" id="PTHR32440:SF0">
    <property type="entry name" value="PHOSPHATASE DCR2-RELATED"/>
    <property type="match status" value="1"/>
</dbReference>
<dbReference type="EMBL" id="PJQD01000085">
    <property type="protein sequence ID" value="POY71408.1"/>
    <property type="molecule type" value="Genomic_DNA"/>
</dbReference>
<evidence type="ECO:0000313" key="4">
    <source>
        <dbReference type="Proteomes" id="UP000237144"/>
    </source>
</evidence>
<dbReference type="GO" id="GO:0004721">
    <property type="term" value="F:phosphoprotein phosphatase activity"/>
    <property type="evidence" value="ECO:0007669"/>
    <property type="project" value="TreeGrafter"/>
</dbReference>
<gene>
    <name evidence="3" type="ORF">BMF94_5720</name>
</gene>
<reference evidence="3 4" key="1">
    <citation type="journal article" date="2018" name="Front. Microbiol.">
        <title>Prospects for Fungal Bioremediation of Acidic Radioactive Waste Sites: Characterization and Genome Sequence of Rhodotorula taiwanensis MD1149.</title>
        <authorList>
            <person name="Tkavc R."/>
            <person name="Matrosova V.Y."/>
            <person name="Grichenko O.E."/>
            <person name="Gostincar C."/>
            <person name="Volpe R.P."/>
            <person name="Klimenkova P."/>
            <person name="Gaidamakova E.K."/>
            <person name="Zhou C.E."/>
            <person name="Stewart B.J."/>
            <person name="Lyman M.G."/>
            <person name="Malfatti S.A."/>
            <person name="Rubinfeld B."/>
            <person name="Courtot M."/>
            <person name="Singh J."/>
            <person name="Dalgard C.L."/>
            <person name="Hamilton T."/>
            <person name="Frey K.G."/>
            <person name="Gunde-Cimerman N."/>
            <person name="Dugan L."/>
            <person name="Daly M.J."/>
        </authorList>
    </citation>
    <scope>NUCLEOTIDE SEQUENCE [LARGE SCALE GENOMIC DNA]</scope>
    <source>
        <strain evidence="3 4">MD1149</strain>
    </source>
</reference>
<feature type="compositionally biased region" description="Acidic residues" evidence="1">
    <location>
        <begin position="593"/>
        <end position="610"/>
    </location>
</feature>
<feature type="domain" description="Calcineurin-like phosphoesterase" evidence="2">
    <location>
        <begin position="324"/>
        <end position="438"/>
    </location>
</feature>
<evidence type="ECO:0000256" key="1">
    <source>
        <dbReference type="SAM" id="MobiDB-lite"/>
    </source>
</evidence>
<feature type="region of interest" description="Disordered" evidence="1">
    <location>
        <begin position="55"/>
        <end position="82"/>
    </location>
</feature>
<feature type="region of interest" description="Disordered" evidence="1">
    <location>
        <begin position="515"/>
        <end position="552"/>
    </location>
</feature>
<dbReference type="OrthoDB" id="783096at2759"/>
<accession>A0A2S5B3P8</accession>
<evidence type="ECO:0000259" key="2">
    <source>
        <dbReference type="Pfam" id="PF00149"/>
    </source>
</evidence>